<dbReference type="InterPro" id="IPR007324">
    <property type="entry name" value="Sugar-bd_dom_put"/>
</dbReference>
<sequence length="115" mass="13062">MEAVAEMMTPDAKNRDMMFVPARGGLGENVKNQANTICAHMAEKKLPVLTNCCLFQGSCQKVLTLPLLKSRPSKKCFKRLNRPRCLFMVLVKQKTMAMRRNTPAEDLKRLMSMTQ</sequence>
<accession>A0A5S9MH16</accession>
<proteinExistence type="predicted"/>
<dbReference type="Gene3D" id="3.40.50.1360">
    <property type="match status" value="1"/>
</dbReference>
<protein>
    <recommendedName>
        <fullName evidence="1">Sugar-binding domain-containing protein</fullName>
    </recommendedName>
</protein>
<name>A0A5S9MH16_BACIA</name>
<reference evidence="2 3" key="1">
    <citation type="submission" date="2019-12" db="EMBL/GenBank/DDBJ databases">
        <title>Full genome sequence of a Bacillus safensis strain isolated from commercially available natto in Indonesia.</title>
        <authorList>
            <person name="Yoshida M."/>
            <person name="Uomi M."/>
            <person name="Waturangi D."/>
            <person name="Ekaputri J.J."/>
            <person name="Setiamarga D.H.E."/>
        </authorList>
    </citation>
    <scope>NUCLEOTIDE SEQUENCE [LARGE SCALE GENOMIC DNA]</scope>
    <source>
        <strain evidence="2 3">IDN1</strain>
    </source>
</reference>
<dbReference type="Pfam" id="PF04198">
    <property type="entry name" value="Sugar-bind"/>
    <property type="match status" value="1"/>
</dbReference>
<dbReference type="AlphaFoldDB" id="A0A5S9MH16"/>
<feature type="domain" description="Sugar-binding" evidence="1">
    <location>
        <begin position="1"/>
        <end position="44"/>
    </location>
</feature>
<dbReference type="Proteomes" id="UP000464658">
    <property type="component" value="Chromosome"/>
</dbReference>
<evidence type="ECO:0000313" key="3">
    <source>
        <dbReference type="Proteomes" id="UP000464658"/>
    </source>
</evidence>
<gene>
    <name evidence="2" type="ORF">BsIDN1_59910</name>
</gene>
<evidence type="ECO:0000259" key="1">
    <source>
        <dbReference type="Pfam" id="PF04198"/>
    </source>
</evidence>
<dbReference type="SUPFAM" id="SSF100950">
    <property type="entry name" value="NagB/RpiA/CoA transferase-like"/>
    <property type="match status" value="1"/>
</dbReference>
<evidence type="ECO:0000313" key="2">
    <source>
        <dbReference type="EMBL" id="BBP92373.1"/>
    </source>
</evidence>
<dbReference type="EMBL" id="AP021906">
    <property type="protein sequence ID" value="BBP92373.1"/>
    <property type="molecule type" value="Genomic_DNA"/>
</dbReference>
<dbReference type="InterPro" id="IPR037171">
    <property type="entry name" value="NagB/RpiA_transferase-like"/>
</dbReference>
<organism evidence="2 3">
    <name type="scientific">Bacillus safensis</name>
    <dbReference type="NCBI Taxonomy" id="561879"/>
    <lineage>
        <taxon>Bacteria</taxon>
        <taxon>Bacillati</taxon>
        <taxon>Bacillota</taxon>
        <taxon>Bacilli</taxon>
        <taxon>Bacillales</taxon>
        <taxon>Bacillaceae</taxon>
        <taxon>Bacillus</taxon>
    </lineage>
</organism>
<dbReference type="GO" id="GO:0030246">
    <property type="term" value="F:carbohydrate binding"/>
    <property type="evidence" value="ECO:0007669"/>
    <property type="project" value="InterPro"/>
</dbReference>